<dbReference type="AlphaFoldDB" id="A0AAD4NDF0"/>
<proteinExistence type="predicted"/>
<evidence type="ECO:0000313" key="3">
    <source>
        <dbReference type="Proteomes" id="UP001201812"/>
    </source>
</evidence>
<name>A0AAD4NDF0_9BILA</name>
<feature type="region of interest" description="Disordered" evidence="1">
    <location>
        <begin position="1"/>
        <end position="66"/>
    </location>
</feature>
<feature type="compositionally biased region" description="Basic residues" evidence="1">
    <location>
        <begin position="176"/>
        <end position="185"/>
    </location>
</feature>
<evidence type="ECO:0000313" key="2">
    <source>
        <dbReference type="EMBL" id="KAI1726203.1"/>
    </source>
</evidence>
<accession>A0AAD4NDF0</accession>
<reference evidence="2" key="1">
    <citation type="submission" date="2022-01" db="EMBL/GenBank/DDBJ databases">
        <title>Genome Sequence Resource for Two Populations of Ditylenchus destructor, the Migratory Endoparasitic Phytonematode.</title>
        <authorList>
            <person name="Zhang H."/>
            <person name="Lin R."/>
            <person name="Xie B."/>
        </authorList>
    </citation>
    <scope>NUCLEOTIDE SEQUENCE</scope>
    <source>
        <strain evidence="2">BazhouSP</strain>
    </source>
</reference>
<dbReference type="EMBL" id="JAKKPZ010000002">
    <property type="protein sequence ID" value="KAI1726203.1"/>
    <property type="molecule type" value="Genomic_DNA"/>
</dbReference>
<gene>
    <name evidence="2" type="ORF">DdX_02905</name>
</gene>
<comment type="caution">
    <text evidence="2">The sequence shown here is derived from an EMBL/GenBank/DDBJ whole genome shotgun (WGS) entry which is preliminary data.</text>
</comment>
<dbReference type="Proteomes" id="UP001201812">
    <property type="component" value="Unassembled WGS sequence"/>
</dbReference>
<feature type="compositionally biased region" description="Basic and acidic residues" evidence="1">
    <location>
        <begin position="137"/>
        <end position="150"/>
    </location>
</feature>
<keyword evidence="3" id="KW-1185">Reference proteome</keyword>
<sequence length="185" mass="21363">MPRKTISHSTDDEQEYTDSMSDENDDEMPDSGSDIDEEEITSGCGDSDNQSMNSDNEIPQKSRKVQYKKPTSFKFIKIDSVKDFDLLCWKLTNENNDNETHDAHLENMNQMEGTVIQETSSGGKSITFTLKSRGGKSTRDERQKQHVQERKKVRRSAGEVMRFVKPMRRGFGQKSHQQRRRHADK</sequence>
<organism evidence="2 3">
    <name type="scientific">Ditylenchus destructor</name>
    <dbReference type="NCBI Taxonomy" id="166010"/>
    <lineage>
        <taxon>Eukaryota</taxon>
        <taxon>Metazoa</taxon>
        <taxon>Ecdysozoa</taxon>
        <taxon>Nematoda</taxon>
        <taxon>Chromadorea</taxon>
        <taxon>Rhabditida</taxon>
        <taxon>Tylenchina</taxon>
        <taxon>Tylenchomorpha</taxon>
        <taxon>Sphaerularioidea</taxon>
        <taxon>Anguinidae</taxon>
        <taxon>Anguininae</taxon>
        <taxon>Ditylenchus</taxon>
    </lineage>
</organism>
<protein>
    <submittedName>
        <fullName evidence="2">Uncharacterized protein</fullName>
    </submittedName>
</protein>
<feature type="region of interest" description="Disordered" evidence="1">
    <location>
        <begin position="131"/>
        <end position="159"/>
    </location>
</feature>
<feature type="compositionally biased region" description="Acidic residues" evidence="1">
    <location>
        <begin position="12"/>
        <end position="40"/>
    </location>
</feature>
<feature type="region of interest" description="Disordered" evidence="1">
    <location>
        <begin position="166"/>
        <end position="185"/>
    </location>
</feature>
<feature type="compositionally biased region" description="Polar residues" evidence="1">
    <location>
        <begin position="47"/>
        <end position="59"/>
    </location>
</feature>
<evidence type="ECO:0000256" key="1">
    <source>
        <dbReference type="SAM" id="MobiDB-lite"/>
    </source>
</evidence>